<accession>A0AA38VKA9</accession>
<comment type="caution">
    <text evidence="1">The sequence shown here is derived from an EMBL/GenBank/DDBJ whole genome shotgun (WGS) entry which is preliminary data.</text>
</comment>
<gene>
    <name evidence="1" type="ORF">NKR23_g9212</name>
</gene>
<dbReference type="AlphaFoldDB" id="A0AA38VKA9"/>
<protein>
    <recommendedName>
        <fullName evidence="3">Aminoglycoside phosphotransferase domain-containing protein</fullName>
    </recommendedName>
</protein>
<sequence length="402" mass="44783">MPDHPGPTGDGVDAFFARSGFPAEVRSLCWDFVRSRYPAAHITEAKSQGYCSYTFSVGDGEIVQFRPPSHRLNLTIVRLARTFYDHLVPETEYLGVVVVHESRTGADAREADETPGDDACTQNPSCLPSLYAYAMARAPGVSLAEFRASQVLHHHQGEQSVCHNTLLRDFAKFIAAGWHTTRTVEELVKPSLRGRVGSSIKWRLSIMRDGLPWRFRTTVEAILADLEEIEALPLALTHGDIVASNIMVEDADPGPGIRLTGILDWVEAEDLPFGVGLYGLEELLGRTTQDGSFAYYSDAEALREIFWDELISEVPELDRGTELRKSVDMAHVLGMFLWHGIAFDDGKLDRVVEEGRDEEEIRRLDLFFATARLTPTQSSPAKKALPCFERCSSAQEGQDRDL</sequence>
<dbReference type="EMBL" id="JANBVO010000035">
    <property type="protein sequence ID" value="KAJ9137314.1"/>
    <property type="molecule type" value="Genomic_DNA"/>
</dbReference>
<proteinExistence type="predicted"/>
<keyword evidence="2" id="KW-1185">Reference proteome</keyword>
<dbReference type="SUPFAM" id="SSF56112">
    <property type="entry name" value="Protein kinase-like (PK-like)"/>
    <property type="match status" value="1"/>
</dbReference>
<evidence type="ECO:0000313" key="1">
    <source>
        <dbReference type="EMBL" id="KAJ9137314.1"/>
    </source>
</evidence>
<evidence type="ECO:0008006" key="3">
    <source>
        <dbReference type="Google" id="ProtNLM"/>
    </source>
</evidence>
<dbReference type="Gene3D" id="3.90.1200.10">
    <property type="match status" value="1"/>
</dbReference>
<organism evidence="1 2">
    <name type="scientific">Pleurostoma richardsiae</name>
    <dbReference type="NCBI Taxonomy" id="41990"/>
    <lineage>
        <taxon>Eukaryota</taxon>
        <taxon>Fungi</taxon>
        <taxon>Dikarya</taxon>
        <taxon>Ascomycota</taxon>
        <taxon>Pezizomycotina</taxon>
        <taxon>Sordariomycetes</taxon>
        <taxon>Sordariomycetidae</taxon>
        <taxon>Calosphaeriales</taxon>
        <taxon>Pleurostomataceae</taxon>
        <taxon>Pleurostoma</taxon>
    </lineage>
</organism>
<dbReference type="Proteomes" id="UP001174694">
    <property type="component" value="Unassembled WGS sequence"/>
</dbReference>
<dbReference type="InterPro" id="IPR011009">
    <property type="entry name" value="Kinase-like_dom_sf"/>
</dbReference>
<reference evidence="1" key="1">
    <citation type="submission" date="2022-07" db="EMBL/GenBank/DDBJ databases">
        <title>Fungi with potential for degradation of polypropylene.</title>
        <authorList>
            <person name="Gostincar C."/>
        </authorList>
    </citation>
    <scope>NUCLEOTIDE SEQUENCE</scope>
    <source>
        <strain evidence="1">EXF-13308</strain>
    </source>
</reference>
<name>A0AA38VKA9_9PEZI</name>
<evidence type="ECO:0000313" key="2">
    <source>
        <dbReference type="Proteomes" id="UP001174694"/>
    </source>
</evidence>